<feature type="transmembrane region" description="Helical" evidence="2">
    <location>
        <begin position="55"/>
        <end position="74"/>
    </location>
</feature>
<feature type="compositionally biased region" description="Gly residues" evidence="1">
    <location>
        <begin position="207"/>
        <end position="243"/>
    </location>
</feature>
<evidence type="ECO:0000259" key="3">
    <source>
        <dbReference type="Pfam" id="PF13559"/>
    </source>
</evidence>
<evidence type="ECO:0000313" key="5">
    <source>
        <dbReference type="Proteomes" id="UP000238312"/>
    </source>
</evidence>
<gene>
    <name evidence="4" type="ORF">B0I32_103382</name>
</gene>
<organism evidence="4 5">
    <name type="scientific">Nonomuraea fuscirosea</name>
    <dbReference type="NCBI Taxonomy" id="1291556"/>
    <lineage>
        <taxon>Bacteria</taxon>
        <taxon>Bacillati</taxon>
        <taxon>Actinomycetota</taxon>
        <taxon>Actinomycetes</taxon>
        <taxon>Streptosporangiales</taxon>
        <taxon>Streptosporangiaceae</taxon>
        <taxon>Nonomuraea</taxon>
    </lineage>
</organism>
<dbReference type="Proteomes" id="UP000238312">
    <property type="component" value="Unassembled WGS sequence"/>
</dbReference>
<keyword evidence="2" id="KW-0812">Transmembrane</keyword>
<dbReference type="EMBL" id="PVNG01000003">
    <property type="protein sequence ID" value="PRX68421.1"/>
    <property type="molecule type" value="Genomic_DNA"/>
</dbReference>
<name>A0A2T0N7H0_9ACTN</name>
<evidence type="ECO:0000313" key="4">
    <source>
        <dbReference type="EMBL" id="PRX68421.1"/>
    </source>
</evidence>
<proteinExistence type="predicted"/>
<accession>A0A2T0N7H0</accession>
<feature type="region of interest" description="Disordered" evidence="1">
    <location>
        <begin position="204"/>
        <end position="243"/>
    </location>
</feature>
<feature type="domain" description="Protein-glutamine gamma-glutamyltransferase-like C-terminal" evidence="3">
    <location>
        <begin position="122"/>
        <end position="190"/>
    </location>
</feature>
<evidence type="ECO:0000256" key="1">
    <source>
        <dbReference type="SAM" id="MobiDB-lite"/>
    </source>
</evidence>
<dbReference type="Pfam" id="PF13559">
    <property type="entry name" value="DUF4129"/>
    <property type="match status" value="1"/>
</dbReference>
<protein>
    <submittedName>
        <fullName evidence="4">Uncharacterized protein DUF4129</fullName>
    </submittedName>
</protein>
<sequence length="243" mass="24954">MNPVDRGEAAGRAARELLDPAYEKEALIDLIHRRVSQFLGDLVDAVGGGGSTGGIIAAALIVLILIGVMTLITWRLRRTSRRRPPGVSGLFGGRTMNAADHRREAERLAAESAWTEAVQERLRAIARDLEERAIVDGMPGRTAHELATEASWSLPGFAGELATAARSFDDVTYGGIMGTREAYERMASLDDRLRQARPAPLATAGAALGGPADGGPAGGGPAGGPGTGPIGGPAAGGTEGAAG</sequence>
<dbReference type="InterPro" id="IPR025403">
    <property type="entry name" value="TgpA-like_C"/>
</dbReference>
<reference evidence="4 5" key="1">
    <citation type="submission" date="2018-03" db="EMBL/GenBank/DDBJ databases">
        <title>Genomic Encyclopedia of Type Strains, Phase III (KMG-III): the genomes of soil and plant-associated and newly described type strains.</title>
        <authorList>
            <person name="Whitman W."/>
        </authorList>
    </citation>
    <scope>NUCLEOTIDE SEQUENCE [LARGE SCALE GENOMIC DNA]</scope>
    <source>
        <strain evidence="4 5">CGMCC 4.7104</strain>
    </source>
</reference>
<evidence type="ECO:0000256" key="2">
    <source>
        <dbReference type="SAM" id="Phobius"/>
    </source>
</evidence>
<comment type="caution">
    <text evidence="4">The sequence shown here is derived from an EMBL/GenBank/DDBJ whole genome shotgun (WGS) entry which is preliminary data.</text>
</comment>
<keyword evidence="2" id="KW-0472">Membrane</keyword>
<dbReference type="AlphaFoldDB" id="A0A2T0N7H0"/>
<keyword evidence="5" id="KW-1185">Reference proteome</keyword>
<keyword evidence="2" id="KW-1133">Transmembrane helix</keyword>
<dbReference type="RefSeq" id="WP_181307176.1">
    <property type="nucleotide sequence ID" value="NZ_PVNG01000003.1"/>
</dbReference>